<dbReference type="EMBL" id="FNVA01000005">
    <property type="protein sequence ID" value="SEG46704.1"/>
    <property type="molecule type" value="Genomic_DNA"/>
</dbReference>
<organism evidence="5 6">
    <name type="scientific">Bryocella elongata</name>
    <dbReference type="NCBI Taxonomy" id="863522"/>
    <lineage>
        <taxon>Bacteria</taxon>
        <taxon>Pseudomonadati</taxon>
        <taxon>Acidobacteriota</taxon>
        <taxon>Terriglobia</taxon>
        <taxon>Terriglobales</taxon>
        <taxon>Acidobacteriaceae</taxon>
        <taxon>Bryocella</taxon>
    </lineage>
</organism>
<feature type="domain" description="Type I restriction modification DNA specificity" evidence="4">
    <location>
        <begin position="2"/>
        <end position="178"/>
    </location>
</feature>
<reference evidence="5 6" key="1">
    <citation type="submission" date="2016-10" db="EMBL/GenBank/DDBJ databases">
        <authorList>
            <person name="de Groot N.N."/>
        </authorList>
    </citation>
    <scope>NUCLEOTIDE SEQUENCE [LARGE SCALE GENOMIC DNA]</scope>
    <source>
        <strain evidence="5 6">DSM 22489</strain>
    </source>
</reference>
<dbReference type="PANTHER" id="PTHR30408">
    <property type="entry name" value="TYPE-1 RESTRICTION ENZYME ECOKI SPECIFICITY PROTEIN"/>
    <property type="match status" value="1"/>
</dbReference>
<dbReference type="Gene3D" id="1.10.287.1120">
    <property type="entry name" value="Bipartite methylase S protein"/>
    <property type="match status" value="1"/>
</dbReference>
<comment type="similarity">
    <text evidence="1">Belongs to the type-I restriction system S methylase family.</text>
</comment>
<evidence type="ECO:0000313" key="5">
    <source>
        <dbReference type="EMBL" id="SEG46704.1"/>
    </source>
</evidence>
<name>A0A1H6AEV7_9BACT</name>
<accession>A0A1H6AEV7</accession>
<protein>
    <submittedName>
        <fullName evidence="5">Type I restriction enzyme, S subunit</fullName>
    </submittedName>
</protein>
<keyword evidence="2" id="KW-0680">Restriction system</keyword>
<dbReference type="CDD" id="cd16961">
    <property type="entry name" value="RMtype1_S_TRD-CR_like"/>
    <property type="match status" value="1"/>
</dbReference>
<dbReference type="InterPro" id="IPR052021">
    <property type="entry name" value="Type-I_RS_S_subunit"/>
</dbReference>
<dbReference type="GO" id="GO:0009307">
    <property type="term" value="P:DNA restriction-modification system"/>
    <property type="evidence" value="ECO:0007669"/>
    <property type="project" value="UniProtKB-KW"/>
</dbReference>
<dbReference type="Proteomes" id="UP000236728">
    <property type="component" value="Unassembled WGS sequence"/>
</dbReference>
<evidence type="ECO:0000256" key="3">
    <source>
        <dbReference type="ARBA" id="ARBA00023125"/>
    </source>
</evidence>
<dbReference type="OrthoDB" id="123037at2"/>
<keyword evidence="3" id="KW-0238">DNA-binding</keyword>
<sequence length="408" mass="45407">MPESWKKMEIGEVGRLVTGRTPPTENPEYFGNDFPFITPGDMHQGKYVRSTTRSLSEKGAALLSRIKVPAGSVCVSCIGWQMGEVVMTETDSFTNQQINTVVPHDEVNASFLYYSLLPRKQQLLSLGSAAGVRTPILNKTAFSKLTLRMPEPPMQRRIGALLSAYDDLIENNQRRIRILENMVRSVYREWFVHFRFPCHENHPRVPSHLGQVPMGWKPGTIDNIAAFLSRGISPKYDDDGESLVINQKCIRDQRLSLGPARRQSKMIPKTRILSVGDVLINSTGVGTLGRVAQVVDKIGPVTVDSHVTIVRPTPGTDQHYFGCALLDRETEFERLGVGATGQTELSRRAIGQVEMIIPPLEIQTAFGGVVGPLRKAVVSYLNQNENLRVTRDLLLPRLLSGQIKLEAN</sequence>
<dbReference type="GO" id="GO:0003677">
    <property type="term" value="F:DNA binding"/>
    <property type="evidence" value="ECO:0007669"/>
    <property type="project" value="UniProtKB-KW"/>
</dbReference>
<evidence type="ECO:0000256" key="2">
    <source>
        <dbReference type="ARBA" id="ARBA00022747"/>
    </source>
</evidence>
<evidence type="ECO:0000313" key="6">
    <source>
        <dbReference type="Proteomes" id="UP000236728"/>
    </source>
</evidence>
<gene>
    <name evidence="5" type="ORF">SAMN05421819_3087</name>
</gene>
<dbReference type="PANTHER" id="PTHR30408:SF12">
    <property type="entry name" value="TYPE I RESTRICTION ENZYME MJAVIII SPECIFICITY SUBUNIT"/>
    <property type="match status" value="1"/>
</dbReference>
<dbReference type="AlphaFoldDB" id="A0A1H6AEV7"/>
<keyword evidence="6" id="KW-1185">Reference proteome</keyword>
<dbReference type="Pfam" id="PF01420">
    <property type="entry name" value="Methylase_S"/>
    <property type="match status" value="1"/>
</dbReference>
<dbReference type="SUPFAM" id="SSF116734">
    <property type="entry name" value="DNA methylase specificity domain"/>
    <property type="match status" value="2"/>
</dbReference>
<dbReference type="InterPro" id="IPR044946">
    <property type="entry name" value="Restrct_endonuc_typeI_TRD_sf"/>
</dbReference>
<evidence type="ECO:0000259" key="4">
    <source>
        <dbReference type="Pfam" id="PF01420"/>
    </source>
</evidence>
<proteinExistence type="inferred from homology"/>
<evidence type="ECO:0000256" key="1">
    <source>
        <dbReference type="ARBA" id="ARBA00010923"/>
    </source>
</evidence>
<dbReference type="InterPro" id="IPR000055">
    <property type="entry name" value="Restrct_endonuc_typeI_TRD"/>
</dbReference>
<dbReference type="RefSeq" id="WP_103933952.1">
    <property type="nucleotide sequence ID" value="NZ_FNVA01000005.1"/>
</dbReference>
<dbReference type="CDD" id="cd17516">
    <property type="entry name" value="RMtype1_S_HinAWORF1578P-TRD2-CR2_like"/>
    <property type="match status" value="1"/>
</dbReference>
<dbReference type="Gene3D" id="3.90.220.20">
    <property type="entry name" value="DNA methylase specificity domains"/>
    <property type="match status" value="2"/>
</dbReference>